<organism evidence="2 3">
    <name type="scientific">Flavobacterium cupriresistens</name>
    <dbReference type="NCBI Taxonomy" id="2893885"/>
    <lineage>
        <taxon>Bacteria</taxon>
        <taxon>Pseudomonadati</taxon>
        <taxon>Bacteroidota</taxon>
        <taxon>Flavobacteriia</taxon>
        <taxon>Flavobacteriales</taxon>
        <taxon>Flavobacteriaceae</taxon>
        <taxon>Flavobacterium</taxon>
    </lineage>
</organism>
<evidence type="ECO:0000313" key="3">
    <source>
        <dbReference type="Proteomes" id="UP001273350"/>
    </source>
</evidence>
<accession>A0ABU4RFC9</accession>
<reference evidence="2 3" key="1">
    <citation type="submission" date="2023-11" db="EMBL/GenBank/DDBJ databases">
        <title>Unpublished Manusciprt.</title>
        <authorList>
            <person name="Saticioglu I.B."/>
            <person name="Ay H."/>
            <person name="Ajmi N."/>
            <person name="Altun S."/>
            <person name="Duman M."/>
        </authorList>
    </citation>
    <scope>NUCLEOTIDE SEQUENCE [LARGE SCALE GENOMIC DNA]</scope>
    <source>
        <strain evidence="2 3">Fl-318</strain>
    </source>
</reference>
<gene>
    <name evidence="2" type="ORF">SGQ83_13515</name>
</gene>
<dbReference type="RefSeq" id="WP_230003964.1">
    <property type="nucleotide sequence ID" value="NZ_CP087134.1"/>
</dbReference>
<keyword evidence="3" id="KW-1185">Reference proteome</keyword>
<comment type="caution">
    <text evidence="2">The sequence shown here is derived from an EMBL/GenBank/DDBJ whole genome shotgun (WGS) entry which is preliminary data.</text>
</comment>
<protein>
    <recommendedName>
        <fullName evidence="4">PsbP C-terminal domain-containing protein</fullName>
    </recommendedName>
</protein>
<evidence type="ECO:0008006" key="4">
    <source>
        <dbReference type="Google" id="ProtNLM"/>
    </source>
</evidence>
<sequence length="175" mass="20123">MKKRITLFMLALIFASATVSAQTKMKEYKAGHTFTVNLPDYMNKTAGINTSSAIEYKSEVKETYGFVIYDLKEDLSLVELNYASANDFYEDFMKDFLSDVEKKTVSTPVSKKINETNFLEADISYYDKDAAMDIYYLVGIVETKKAFYKVFSWTSTANKDKFKGDFQKILYSLKD</sequence>
<name>A0ABU4RFC9_9FLAO</name>
<feature type="signal peptide" evidence="1">
    <location>
        <begin position="1"/>
        <end position="21"/>
    </location>
</feature>
<evidence type="ECO:0000256" key="1">
    <source>
        <dbReference type="SAM" id="SignalP"/>
    </source>
</evidence>
<feature type="chain" id="PRO_5047259062" description="PsbP C-terminal domain-containing protein" evidence="1">
    <location>
        <begin position="22"/>
        <end position="175"/>
    </location>
</feature>
<dbReference type="Proteomes" id="UP001273350">
    <property type="component" value="Unassembled WGS sequence"/>
</dbReference>
<evidence type="ECO:0000313" key="2">
    <source>
        <dbReference type="EMBL" id="MDX6190374.1"/>
    </source>
</evidence>
<dbReference type="EMBL" id="JAWXVI010000007">
    <property type="protein sequence ID" value="MDX6190374.1"/>
    <property type="molecule type" value="Genomic_DNA"/>
</dbReference>
<proteinExistence type="predicted"/>
<keyword evidence="1" id="KW-0732">Signal</keyword>